<keyword evidence="3" id="KW-1185">Reference proteome</keyword>
<reference evidence="2 3" key="1">
    <citation type="submission" date="2020-03" db="EMBL/GenBank/DDBJ databases">
        <title>Genomic Encyclopedia of Type Strains, Phase IV (KMG-IV): sequencing the most valuable type-strain genomes for metagenomic binning, comparative biology and taxonomic classification.</title>
        <authorList>
            <person name="Goeker M."/>
        </authorList>
    </citation>
    <scope>NUCLEOTIDE SEQUENCE [LARGE SCALE GENOMIC DNA]</scope>
    <source>
        <strain evidence="2 3">DSM 22753</strain>
    </source>
</reference>
<organism evidence="2 3">
    <name type="scientific">Sphingomonas japonica</name>
    <dbReference type="NCBI Taxonomy" id="511662"/>
    <lineage>
        <taxon>Bacteria</taxon>
        <taxon>Pseudomonadati</taxon>
        <taxon>Pseudomonadota</taxon>
        <taxon>Alphaproteobacteria</taxon>
        <taxon>Sphingomonadales</taxon>
        <taxon>Sphingomonadaceae</taxon>
        <taxon>Sphingomonas</taxon>
    </lineage>
</organism>
<protein>
    <submittedName>
        <fullName evidence="2">Uncharacterized protein</fullName>
    </submittedName>
</protein>
<dbReference type="Proteomes" id="UP000788153">
    <property type="component" value="Unassembled WGS sequence"/>
</dbReference>
<comment type="caution">
    <text evidence="2">The sequence shown here is derived from an EMBL/GenBank/DDBJ whole genome shotgun (WGS) entry which is preliminary data.</text>
</comment>
<proteinExistence type="predicted"/>
<feature type="region of interest" description="Disordered" evidence="1">
    <location>
        <begin position="1"/>
        <end position="23"/>
    </location>
</feature>
<feature type="region of interest" description="Disordered" evidence="1">
    <location>
        <begin position="183"/>
        <end position="213"/>
    </location>
</feature>
<name>A0ABX0U0B2_9SPHN</name>
<evidence type="ECO:0000313" key="2">
    <source>
        <dbReference type="EMBL" id="NIJ22721.1"/>
    </source>
</evidence>
<evidence type="ECO:0000313" key="3">
    <source>
        <dbReference type="Proteomes" id="UP000788153"/>
    </source>
</evidence>
<gene>
    <name evidence="2" type="ORF">FHT01_000263</name>
</gene>
<dbReference type="EMBL" id="JAASQP010000001">
    <property type="protein sequence ID" value="NIJ22721.1"/>
    <property type="molecule type" value="Genomic_DNA"/>
</dbReference>
<sequence>MNEPTGSGRAAQAIESAWGKGGEQTEDLARARIAGYIRRRRTTSDGVRPRYSRYPQAAGSISCLARLVDGDTILSVDGGRIRRKLRKSAGYRIVRTVAPIWKPRRDSSGEGTATADRRCSARTVAGWWSRDGAQTDRRFGVYRVADRAECAFLRKTGFASRPQGSEGLARNCWPPRMECAARHRAEPSIPVTEHSDRRPRRCDPGAAADTRAR</sequence>
<accession>A0ABX0U0B2</accession>
<evidence type="ECO:0000256" key="1">
    <source>
        <dbReference type="SAM" id="MobiDB-lite"/>
    </source>
</evidence>